<gene>
    <name evidence="2" type="ORF">AVDCRST_MAG10-294</name>
</gene>
<organism evidence="2">
    <name type="scientific">uncultured Acidimicrobiales bacterium</name>
    <dbReference type="NCBI Taxonomy" id="310071"/>
    <lineage>
        <taxon>Bacteria</taxon>
        <taxon>Bacillati</taxon>
        <taxon>Actinomycetota</taxon>
        <taxon>Acidimicrobiia</taxon>
        <taxon>Acidimicrobiales</taxon>
        <taxon>environmental samples</taxon>
    </lineage>
</organism>
<feature type="non-terminal residue" evidence="2">
    <location>
        <position position="1"/>
    </location>
</feature>
<feature type="compositionally biased region" description="Low complexity" evidence="1">
    <location>
        <begin position="58"/>
        <end position="72"/>
    </location>
</feature>
<reference evidence="2" key="1">
    <citation type="submission" date="2020-02" db="EMBL/GenBank/DDBJ databases">
        <authorList>
            <person name="Meier V. D."/>
        </authorList>
    </citation>
    <scope>NUCLEOTIDE SEQUENCE</scope>
    <source>
        <strain evidence="2">AVDCRST_MAG10</strain>
    </source>
</reference>
<feature type="region of interest" description="Disordered" evidence="1">
    <location>
        <begin position="1"/>
        <end position="83"/>
    </location>
</feature>
<proteinExistence type="predicted"/>
<feature type="compositionally biased region" description="Basic and acidic residues" evidence="1">
    <location>
        <begin position="73"/>
        <end position="83"/>
    </location>
</feature>
<name>A0A6J4H4S2_9ACTN</name>
<accession>A0A6J4H4S2</accession>
<evidence type="ECO:0000313" key="2">
    <source>
        <dbReference type="EMBL" id="CAA9214308.1"/>
    </source>
</evidence>
<dbReference type="AlphaFoldDB" id="A0A6J4H4S2"/>
<feature type="non-terminal residue" evidence="2">
    <location>
        <position position="83"/>
    </location>
</feature>
<protein>
    <submittedName>
        <fullName evidence="2">Uncharacterized protein</fullName>
    </submittedName>
</protein>
<evidence type="ECO:0000256" key="1">
    <source>
        <dbReference type="SAM" id="MobiDB-lite"/>
    </source>
</evidence>
<dbReference type="EMBL" id="CADCTB010000019">
    <property type="protein sequence ID" value="CAA9214308.1"/>
    <property type="molecule type" value="Genomic_DNA"/>
</dbReference>
<sequence>WPVEIQPVARRDPAPSRAAATARRRLPERATATMASATNSPVSRPEPTTAHPSNPYSPRTAAATTATAAPARTARDSRSMPEG</sequence>